<dbReference type="SUPFAM" id="SSF53335">
    <property type="entry name" value="S-adenosyl-L-methionine-dependent methyltransferases"/>
    <property type="match status" value="1"/>
</dbReference>
<feature type="region of interest" description="Disordered" evidence="1">
    <location>
        <begin position="255"/>
        <end position="280"/>
    </location>
</feature>
<organism evidence="3 4">
    <name type="scientific">Nesterenkonia halobia</name>
    <dbReference type="NCBI Taxonomy" id="37922"/>
    <lineage>
        <taxon>Bacteria</taxon>
        <taxon>Bacillati</taxon>
        <taxon>Actinomycetota</taxon>
        <taxon>Actinomycetes</taxon>
        <taxon>Micrococcales</taxon>
        <taxon>Micrococcaceae</taxon>
        <taxon>Nesterenkonia</taxon>
    </lineage>
</organism>
<dbReference type="EMBL" id="BAAAYG010000002">
    <property type="protein sequence ID" value="GAA3280040.1"/>
    <property type="molecule type" value="Genomic_DNA"/>
</dbReference>
<dbReference type="Proteomes" id="UP001501736">
    <property type="component" value="Unassembled WGS sequence"/>
</dbReference>
<gene>
    <name evidence="3" type="ORF">GCM10020260_03800</name>
</gene>
<evidence type="ECO:0000313" key="4">
    <source>
        <dbReference type="Proteomes" id="UP001501736"/>
    </source>
</evidence>
<sequence>MTGSQPGPVTGPDAGPGTSPDAGSDAGSPAERISADWLTLREAADAAARESTRGPVADLLSARPPGRIVDVGCGTGSGGRWLQDQLAGDEEWVLLDHDPELLAATARRLRTRSARGPISTRCDDVAGLDAILATAQTPTLVIASALLDLLTAEQIDSLIAAAARHRTPMLLALTVTGGMSADPRHPDDHLVSGAFDRHQRRGGRCGPQAPAMLEQTADSRGLHVDRLQTPWVLDAAGGADAALLQQLVPDRARAAAEQLAGESAGAADETAGGPERARRWGEDRLAQIRAGDLRLQIDHVDLLVREPADDAR</sequence>
<feature type="region of interest" description="Disordered" evidence="1">
    <location>
        <begin position="1"/>
        <end position="35"/>
    </location>
</feature>
<feature type="domain" description="Methyltransferase" evidence="2">
    <location>
        <begin position="68"/>
        <end position="166"/>
    </location>
</feature>
<evidence type="ECO:0000313" key="3">
    <source>
        <dbReference type="EMBL" id="GAA3280040.1"/>
    </source>
</evidence>
<name>A0ABP6R9R7_9MICC</name>
<dbReference type="InterPro" id="IPR029063">
    <property type="entry name" value="SAM-dependent_MTases_sf"/>
</dbReference>
<keyword evidence="4" id="KW-1185">Reference proteome</keyword>
<dbReference type="Gene3D" id="3.40.50.150">
    <property type="entry name" value="Vaccinia Virus protein VP39"/>
    <property type="match status" value="1"/>
</dbReference>
<dbReference type="RefSeq" id="WP_344717572.1">
    <property type="nucleotide sequence ID" value="NZ_BAAAYG010000002.1"/>
</dbReference>
<comment type="caution">
    <text evidence="3">The sequence shown here is derived from an EMBL/GenBank/DDBJ whole genome shotgun (WGS) entry which is preliminary data.</text>
</comment>
<dbReference type="Pfam" id="PF13649">
    <property type="entry name" value="Methyltransf_25"/>
    <property type="match status" value="1"/>
</dbReference>
<protein>
    <recommendedName>
        <fullName evidence="2">Methyltransferase domain-containing protein</fullName>
    </recommendedName>
</protein>
<reference evidence="4" key="1">
    <citation type="journal article" date="2019" name="Int. J. Syst. Evol. Microbiol.">
        <title>The Global Catalogue of Microorganisms (GCM) 10K type strain sequencing project: providing services to taxonomists for standard genome sequencing and annotation.</title>
        <authorList>
            <consortium name="The Broad Institute Genomics Platform"/>
            <consortium name="The Broad Institute Genome Sequencing Center for Infectious Disease"/>
            <person name="Wu L."/>
            <person name="Ma J."/>
        </authorList>
    </citation>
    <scope>NUCLEOTIDE SEQUENCE [LARGE SCALE GENOMIC DNA]</scope>
    <source>
        <strain evidence="4">JCM 11483</strain>
    </source>
</reference>
<proteinExistence type="predicted"/>
<evidence type="ECO:0000259" key="2">
    <source>
        <dbReference type="Pfam" id="PF13649"/>
    </source>
</evidence>
<evidence type="ECO:0000256" key="1">
    <source>
        <dbReference type="SAM" id="MobiDB-lite"/>
    </source>
</evidence>
<accession>A0ABP6R9R7</accession>
<dbReference type="InterPro" id="IPR041698">
    <property type="entry name" value="Methyltransf_25"/>
</dbReference>